<accession>A0A974AGB1</accession>
<protein>
    <submittedName>
        <fullName evidence="1">Uncharacterized protein</fullName>
    </submittedName>
</protein>
<name>A0A974AGB1_9BRAD</name>
<evidence type="ECO:0000313" key="1">
    <source>
        <dbReference type="EMBL" id="NVL11699.1"/>
    </source>
</evidence>
<dbReference type="AlphaFoldDB" id="A0A974AGB1"/>
<organism evidence="1">
    <name type="scientific">Bradyrhizobium quebecense</name>
    <dbReference type="NCBI Taxonomy" id="2748629"/>
    <lineage>
        <taxon>Bacteria</taxon>
        <taxon>Pseudomonadati</taxon>
        <taxon>Pseudomonadota</taxon>
        <taxon>Alphaproteobacteria</taxon>
        <taxon>Hyphomicrobiales</taxon>
        <taxon>Nitrobacteraceae</taxon>
        <taxon>Bradyrhizobium</taxon>
    </lineage>
</organism>
<sequence length="94" mass="10350">MKKSGGKAGPNIGHPLVLIEWTDASRLAVGWMDYGDIPDPYLHRGISVGFLISENKNGKIIVPTIADFEHPDNRHAYGGMLIPKSAILSERRLK</sequence>
<dbReference type="EMBL" id="JABWSX010000001">
    <property type="protein sequence ID" value="NVL11699.1"/>
    <property type="molecule type" value="Genomic_DNA"/>
</dbReference>
<proteinExistence type="predicted"/>
<dbReference type="RefSeq" id="WP_176534587.1">
    <property type="nucleotide sequence ID" value="NZ_CP088022.1"/>
</dbReference>
<comment type="caution">
    <text evidence="1">The sequence shown here is derived from an EMBL/GenBank/DDBJ whole genome shotgun (WGS) entry which is preliminary data.</text>
</comment>
<reference evidence="1" key="1">
    <citation type="submission" date="2020-06" db="EMBL/GenBank/DDBJ databases">
        <title>Whole Genome Sequence of Bradyrhizobium sp. Strain 66S1MB.</title>
        <authorList>
            <person name="Bromfield E."/>
            <person name="Cloutier S."/>
        </authorList>
    </citation>
    <scope>NUCLEOTIDE SEQUENCE</scope>
    <source>
        <strain evidence="1">66S1MB</strain>
    </source>
</reference>
<gene>
    <name evidence="1" type="ORF">HU230_39810</name>
</gene>